<reference evidence="3 4" key="1">
    <citation type="submission" date="2012-07" db="EMBL/GenBank/DDBJ databases">
        <title>The Genome Sequence of Fusobacterium ulcerans 12_1B.</title>
        <authorList>
            <consortium name="The Broad Institute Genome Sequencing Platform"/>
            <person name="Earl A."/>
            <person name="Ward D."/>
            <person name="Feldgarden M."/>
            <person name="Gevers D."/>
            <person name="Strauss J."/>
            <person name="Ambrose C.E."/>
            <person name="Allen-Vercoe E."/>
            <person name="Walker B."/>
            <person name="Young S.K."/>
            <person name="Zeng Q."/>
            <person name="Gargeya S."/>
            <person name="Fitzgerald M."/>
            <person name="Haas B."/>
            <person name="Abouelleil A."/>
            <person name="Alvarado L."/>
            <person name="Arachchi H.M."/>
            <person name="Berlin A.M."/>
            <person name="Chapman S.B."/>
            <person name="Goldberg J."/>
            <person name="Griggs A."/>
            <person name="Gujja S."/>
            <person name="Hansen M."/>
            <person name="Howarth C."/>
            <person name="Imamovic A."/>
            <person name="Larimer J."/>
            <person name="McCowen C."/>
            <person name="Montmayeur A."/>
            <person name="Murphy C."/>
            <person name="Neiman D."/>
            <person name="Pearson M."/>
            <person name="Priest M."/>
            <person name="Roberts A."/>
            <person name="Saif S."/>
            <person name="Shea T."/>
            <person name="Sisk P."/>
            <person name="Sykes S."/>
            <person name="Wortman J."/>
            <person name="Nusbaum C."/>
            <person name="Birren B."/>
        </authorList>
    </citation>
    <scope>NUCLEOTIDE SEQUENCE [LARGE SCALE GENOMIC DNA]</scope>
    <source>
        <strain evidence="3 4">12_1B</strain>
    </source>
</reference>
<feature type="transmembrane region" description="Helical" evidence="2">
    <location>
        <begin position="6"/>
        <end position="23"/>
    </location>
</feature>
<dbReference type="AlphaFoldDB" id="H1PSA4"/>
<sequence length="58" mass="7088">MEELIEYLISYGVLGFITAYFLCNDYKDRETYRQFMSELMNKVNEHERRITALEDEKK</sequence>
<evidence type="ECO:0000313" key="4">
    <source>
        <dbReference type="Proteomes" id="UP000003233"/>
    </source>
</evidence>
<keyword evidence="2" id="KW-0472">Membrane</keyword>
<dbReference type="EMBL" id="AGWJ02000009">
    <property type="protein sequence ID" value="EHO82053.1"/>
    <property type="molecule type" value="Genomic_DNA"/>
</dbReference>
<organism evidence="3 4">
    <name type="scientific">Fusobacterium ulcerans 12-1B</name>
    <dbReference type="NCBI Taxonomy" id="457404"/>
    <lineage>
        <taxon>Bacteria</taxon>
        <taxon>Fusobacteriati</taxon>
        <taxon>Fusobacteriota</taxon>
        <taxon>Fusobacteriia</taxon>
        <taxon>Fusobacteriales</taxon>
        <taxon>Fusobacteriaceae</taxon>
        <taxon>Fusobacterium</taxon>
    </lineage>
</organism>
<keyword evidence="2" id="KW-0812">Transmembrane</keyword>
<keyword evidence="4" id="KW-1185">Reference proteome</keyword>
<evidence type="ECO:0000313" key="3">
    <source>
        <dbReference type="EMBL" id="EHO82053.1"/>
    </source>
</evidence>
<evidence type="ECO:0000256" key="1">
    <source>
        <dbReference type="SAM" id="Coils"/>
    </source>
</evidence>
<comment type="caution">
    <text evidence="3">The sequence shown here is derived from an EMBL/GenBank/DDBJ whole genome shotgun (WGS) entry which is preliminary data.</text>
</comment>
<proteinExistence type="predicted"/>
<gene>
    <name evidence="3" type="ORF">HMPREF0402_01297</name>
</gene>
<accession>H1PSA4</accession>
<dbReference type="RefSeq" id="WP_008696803.1">
    <property type="nucleotide sequence ID" value="NZ_KE161007.1"/>
</dbReference>
<evidence type="ECO:0000256" key="2">
    <source>
        <dbReference type="SAM" id="Phobius"/>
    </source>
</evidence>
<dbReference type="HOGENOM" id="CLU_2972928_0_0_0"/>
<dbReference type="Proteomes" id="UP000003233">
    <property type="component" value="Unassembled WGS sequence"/>
</dbReference>
<keyword evidence="2" id="KW-1133">Transmembrane helix</keyword>
<keyword evidence="1" id="KW-0175">Coiled coil</keyword>
<dbReference type="BioCyc" id="FSP457404-HMP:GTSQ-1301-MONOMER"/>
<dbReference type="PATRIC" id="fig|457404.5.peg.1280"/>
<name>H1PSA4_9FUSO</name>
<feature type="coiled-coil region" evidence="1">
    <location>
        <begin position="29"/>
        <end position="56"/>
    </location>
</feature>
<protein>
    <submittedName>
        <fullName evidence="3">Uncharacterized protein</fullName>
    </submittedName>
</protein>